<evidence type="ECO:0000313" key="1">
    <source>
        <dbReference type="Proteomes" id="UP000887574"/>
    </source>
</evidence>
<name>A0A915E291_9BILA</name>
<sequence>MKDIIGLVKHKAHHPHSNTVFVVTDIFEPLLFVEQLRETQDIKRQAGTPSHIPSRDQLSPKKTASIVDSSTTGAAFMDITKVEGAESTTRQINSDLSHFQEFVRGNTLYADTSGIVLKIVKDRLSHHLFVYPPFWLKTFNLSMMESLLSILPDENGDPYSTEKLNTIISTDDSTGKHYLRSGVRRTVDQLQARELFVKSAKPKFLQGNKEERMKANLGKHVVLFMDLHPGSSPLENFAREFTEKK</sequence>
<dbReference type="AlphaFoldDB" id="A0A915E291"/>
<accession>A0A915E291</accession>
<organism evidence="1 2">
    <name type="scientific">Ditylenchus dipsaci</name>
    <dbReference type="NCBI Taxonomy" id="166011"/>
    <lineage>
        <taxon>Eukaryota</taxon>
        <taxon>Metazoa</taxon>
        <taxon>Ecdysozoa</taxon>
        <taxon>Nematoda</taxon>
        <taxon>Chromadorea</taxon>
        <taxon>Rhabditida</taxon>
        <taxon>Tylenchina</taxon>
        <taxon>Tylenchomorpha</taxon>
        <taxon>Sphaerularioidea</taxon>
        <taxon>Anguinidae</taxon>
        <taxon>Anguininae</taxon>
        <taxon>Ditylenchus</taxon>
    </lineage>
</organism>
<proteinExistence type="predicted"/>
<dbReference type="Proteomes" id="UP000887574">
    <property type="component" value="Unplaced"/>
</dbReference>
<evidence type="ECO:0000313" key="2">
    <source>
        <dbReference type="WBParaSite" id="jg26176"/>
    </source>
</evidence>
<keyword evidence="1" id="KW-1185">Reference proteome</keyword>
<protein>
    <submittedName>
        <fullName evidence="2">Uncharacterized protein</fullName>
    </submittedName>
</protein>
<reference evidence="2" key="1">
    <citation type="submission" date="2022-11" db="UniProtKB">
        <authorList>
            <consortium name="WormBaseParasite"/>
        </authorList>
    </citation>
    <scope>IDENTIFICATION</scope>
</reference>
<dbReference type="WBParaSite" id="jg26176">
    <property type="protein sequence ID" value="jg26176"/>
    <property type="gene ID" value="jg26176"/>
</dbReference>